<name>A0ABV4UM69_9MICC</name>
<evidence type="ECO:0000313" key="2">
    <source>
        <dbReference type="EMBL" id="MFB0834234.1"/>
    </source>
</evidence>
<accession>A0ABV4UM69</accession>
<proteinExistence type="inferred from homology"/>
<organism evidence="2 3">
    <name type="scientific">Arthrobacter halodurans</name>
    <dbReference type="NCBI Taxonomy" id="516699"/>
    <lineage>
        <taxon>Bacteria</taxon>
        <taxon>Bacillati</taxon>
        <taxon>Actinomycetota</taxon>
        <taxon>Actinomycetes</taxon>
        <taxon>Micrococcales</taxon>
        <taxon>Micrococcaceae</taxon>
        <taxon>Arthrobacter</taxon>
    </lineage>
</organism>
<dbReference type="Proteomes" id="UP001575652">
    <property type="component" value="Unassembled WGS sequence"/>
</dbReference>
<comment type="similarity">
    <text evidence="1">Belongs to the Pup ligase/Pup deamidase family. Pup deamidase subfamily.</text>
</comment>
<evidence type="ECO:0000256" key="1">
    <source>
        <dbReference type="ARBA" id="ARBA00009114"/>
    </source>
</evidence>
<gene>
    <name evidence="2" type="primary">dop</name>
    <name evidence="2" type="ORF">ACETWP_06500</name>
</gene>
<dbReference type="PANTHER" id="PTHR42307:SF2">
    <property type="entry name" value="PUP DEAMIDASE_DEPUPYLASE"/>
    <property type="match status" value="1"/>
</dbReference>
<dbReference type="InterPro" id="IPR004347">
    <property type="entry name" value="Pup_ligase/deamidase"/>
</dbReference>
<reference evidence="2 3" key="1">
    <citation type="submission" date="2024-09" db="EMBL/GenBank/DDBJ databases">
        <authorList>
            <person name="Salinas-Garcia M.A."/>
            <person name="Prieme A."/>
        </authorList>
    </citation>
    <scope>NUCLEOTIDE SEQUENCE [LARGE SCALE GENOMIC DNA]</scope>
    <source>
        <strain evidence="2 3">DSM 21081</strain>
    </source>
</reference>
<dbReference type="NCBIfam" id="TIGR03688">
    <property type="entry name" value="depupylase_Dop"/>
    <property type="match status" value="1"/>
</dbReference>
<dbReference type="PIRSF" id="PIRSF018077">
    <property type="entry name" value="UCP018077"/>
    <property type="match status" value="1"/>
</dbReference>
<dbReference type="GO" id="GO:0016787">
    <property type="term" value="F:hydrolase activity"/>
    <property type="evidence" value="ECO:0007669"/>
    <property type="project" value="UniProtKB-KW"/>
</dbReference>
<evidence type="ECO:0000313" key="3">
    <source>
        <dbReference type="Proteomes" id="UP001575652"/>
    </source>
</evidence>
<keyword evidence="3" id="KW-1185">Reference proteome</keyword>
<dbReference type="EC" id="3.5.1.119" evidence="2"/>
<keyword evidence="2" id="KW-0378">Hydrolase</keyword>
<dbReference type="Pfam" id="PF03136">
    <property type="entry name" value="Pup_ligase"/>
    <property type="match status" value="1"/>
</dbReference>
<comment type="caution">
    <text evidence="2">The sequence shown here is derived from an EMBL/GenBank/DDBJ whole genome shotgun (WGS) entry which is preliminary data.</text>
</comment>
<sequence>MTVRRVVGLETEYGVLAPSAPGANSTLLSAQVVNAYAATVRQGYGHLAGTRWDYADETPLSDARGWSVPRAGADPTQLTDAPRELTAEQVALAGGDARAGETLYSEVLDEGADAAGHVLMNMVLGNGARLYVDHAHPEYSSPETTNPRDAVLWDQAGDLVTLAAARRIAESPGFAEVLLYKNNTDNKGVSYGAHENYLMPRQTPFDDIATGLLPFFASRQVLCGSGRVGLGAAGRAPGYQVSQRADFFEAEVGLETTIRRPLVNTRDEPHAVWEKYRRLHVIVGDANLGQVSTYLRVGTTSLVLALIEAGRCPDLGLRDPVAALQSISHDPTLRAAVELSDGRRLTALDLQEGYLDAARALCADTGADDAQTTDVLSRWQWTIDTLRRDVAAAAGQVDWVAKLRLMEQYRDRHSLGWDDPRISLMDLQWADIRPEKGLYHRLAARGMVETLFTPEQVAAAVGTPPEDTRAYFRGRALTAYPDDVVGASWDSLIFSVPGRPGLERVSMLEPLRGTRGLVGPLFDASLEIGEFVDRLRSGTR</sequence>
<dbReference type="PANTHER" id="PTHR42307">
    <property type="entry name" value="PUP DEAMIDASE/DEPUPYLASE"/>
    <property type="match status" value="1"/>
</dbReference>
<dbReference type="InterPro" id="IPR022366">
    <property type="entry name" value="Pup_deamidase"/>
</dbReference>
<protein>
    <submittedName>
        <fullName evidence="2">Depupylase/deamidase Dop</fullName>
        <ecNumber evidence="2">3.5.1.119</ecNumber>
    </submittedName>
</protein>
<dbReference type="EMBL" id="JBHDLJ010000004">
    <property type="protein sequence ID" value="MFB0834234.1"/>
    <property type="molecule type" value="Genomic_DNA"/>
</dbReference>
<dbReference type="RefSeq" id="WP_373971405.1">
    <property type="nucleotide sequence ID" value="NZ_JBHDLJ010000004.1"/>
</dbReference>